<dbReference type="PANTHER" id="PTHR30511">
    <property type="entry name" value="ALANINE RACEMASE"/>
    <property type="match status" value="1"/>
</dbReference>
<feature type="domain" description="Alanine racemase C-terminal" evidence="8">
    <location>
        <begin position="236"/>
        <end position="356"/>
    </location>
</feature>
<keyword evidence="3 5" id="KW-0663">Pyridoxal phosphate</keyword>
<comment type="catalytic activity">
    <reaction evidence="1 5">
        <text>L-alanine = D-alanine</text>
        <dbReference type="Rhea" id="RHEA:20249"/>
        <dbReference type="ChEBI" id="CHEBI:57416"/>
        <dbReference type="ChEBI" id="CHEBI:57972"/>
        <dbReference type="EC" id="5.1.1.1"/>
    </reaction>
</comment>
<dbReference type="RefSeq" id="WP_131775808.1">
    <property type="nucleotide sequence ID" value="NZ_BMOB01000002.1"/>
</dbReference>
<dbReference type="Pfam" id="PF01168">
    <property type="entry name" value="Ala_racemase_N"/>
    <property type="match status" value="1"/>
</dbReference>
<evidence type="ECO:0000256" key="2">
    <source>
        <dbReference type="ARBA" id="ARBA00001933"/>
    </source>
</evidence>
<comment type="cofactor">
    <cofactor evidence="2 5 6">
        <name>pyridoxal 5'-phosphate</name>
        <dbReference type="ChEBI" id="CHEBI:597326"/>
    </cofactor>
</comment>
<dbReference type="Pfam" id="PF00842">
    <property type="entry name" value="Ala_racemase_C"/>
    <property type="match status" value="1"/>
</dbReference>
<sequence>MTRPTRIHIDQKALTHNLKQVKAHAMSRKIIAMVKANAYGCGIASVISALESDVDAFGVASLEEALSIRALGSRKDCVLFQGIFNSDELKPVYQNNFQIVIHQHHQLKWLVNTALPAPVKVWVKVDTGMHRLGFEPHEIHSIMQILQVCPWVHREIGLMSHFACADEVGNPVNQAQLNAFNQLLLPKGDYIRSIANSAAILTLPESHADVVRPGIMLYGISPFPDKIGLEIGLLPVMHFNSAISAIHHFPPYSPIGYGASWQSPKPSIIGVVPAGYGDGYPRHIDGGEVWINGDIVPIVGRISMDMLTIDLTMSPNAKVNDRVELWGSHIPVETVAKKADTIAYELLCKVAPRVRT</sequence>
<dbReference type="SUPFAM" id="SSF51419">
    <property type="entry name" value="PLP-binding barrel"/>
    <property type="match status" value="1"/>
</dbReference>
<keyword evidence="10" id="KW-1185">Reference proteome</keyword>
<evidence type="ECO:0000256" key="4">
    <source>
        <dbReference type="ARBA" id="ARBA00023235"/>
    </source>
</evidence>
<evidence type="ECO:0000256" key="6">
    <source>
        <dbReference type="PIRSR" id="PIRSR600821-50"/>
    </source>
</evidence>
<dbReference type="OrthoDB" id="9813814at2"/>
<dbReference type="GO" id="GO:0030170">
    <property type="term" value="F:pyridoxal phosphate binding"/>
    <property type="evidence" value="ECO:0007669"/>
    <property type="project" value="UniProtKB-UniRule"/>
</dbReference>
<comment type="similarity">
    <text evidence="5">Belongs to the alanine racemase family.</text>
</comment>
<dbReference type="CDD" id="cd06827">
    <property type="entry name" value="PLPDE_III_AR_proteobact"/>
    <property type="match status" value="1"/>
</dbReference>
<dbReference type="InterPro" id="IPR000821">
    <property type="entry name" value="Ala_racemase"/>
</dbReference>
<protein>
    <recommendedName>
        <fullName evidence="5">Alanine racemase</fullName>
        <ecNumber evidence="5">5.1.1.1</ecNumber>
    </recommendedName>
</protein>
<evidence type="ECO:0000256" key="3">
    <source>
        <dbReference type="ARBA" id="ARBA00022898"/>
    </source>
</evidence>
<dbReference type="InterPro" id="IPR011079">
    <property type="entry name" value="Ala_racemase_C"/>
</dbReference>
<evidence type="ECO:0000313" key="9">
    <source>
        <dbReference type="EMBL" id="GGI80961.1"/>
    </source>
</evidence>
<dbReference type="EMBL" id="BMOB01000002">
    <property type="protein sequence ID" value="GGI80961.1"/>
    <property type="molecule type" value="Genomic_DNA"/>
</dbReference>
<feature type="active site" description="Proton acceptor; specific for D-alanine" evidence="5">
    <location>
        <position position="35"/>
    </location>
</feature>
<reference evidence="9" key="2">
    <citation type="submission" date="2020-09" db="EMBL/GenBank/DDBJ databases">
        <authorList>
            <person name="Sun Q."/>
            <person name="Ohkuma M."/>
        </authorList>
    </citation>
    <scope>NUCLEOTIDE SEQUENCE</scope>
    <source>
        <strain evidence="9">JCM 13919</strain>
    </source>
</reference>
<feature type="binding site" evidence="5 7">
    <location>
        <position position="304"/>
    </location>
    <ligand>
        <name>substrate</name>
    </ligand>
</feature>
<evidence type="ECO:0000256" key="5">
    <source>
        <dbReference type="HAMAP-Rule" id="MF_01201"/>
    </source>
</evidence>
<organism evidence="9 10">
    <name type="scientific">Legionella impletisoli</name>
    <dbReference type="NCBI Taxonomy" id="343510"/>
    <lineage>
        <taxon>Bacteria</taxon>
        <taxon>Pseudomonadati</taxon>
        <taxon>Pseudomonadota</taxon>
        <taxon>Gammaproteobacteria</taxon>
        <taxon>Legionellales</taxon>
        <taxon>Legionellaceae</taxon>
        <taxon>Legionella</taxon>
    </lineage>
</organism>
<proteinExistence type="inferred from homology"/>
<dbReference type="EC" id="5.1.1.1" evidence="5"/>
<dbReference type="FunFam" id="3.20.20.10:FF:000002">
    <property type="entry name" value="Alanine racemase"/>
    <property type="match status" value="1"/>
</dbReference>
<dbReference type="InterPro" id="IPR029066">
    <property type="entry name" value="PLP-binding_barrel"/>
</dbReference>
<name>A0A917JQB0_9GAMM</name>
<dbReference type="NCBIfam" id="TIGR00492">
    <property type="entry name" value="alr"/>
    <property type="match status" value="1"/>
</dbReference>
<feature type="binding site" evidence="5 7">
    <location>
        <position position="131"/>
    </location>
    <ligand>
        <name>substrate</name>
    </ligand>
</feature>
<dbReference type="Gene3D" id="3.20.20.10">
    <property type="entry name" value="Alanine racemase"/>
    <property type="match status" value="1"/>
</dbReference>
<dbReference type="Gene3D" id="2.40.37.10">
    <property type="entry name" value="Lyase, Ornithine Decarboxylase, Chain A, domain 1"/>
    <property type="match status" value="1"/>
</dbReference>
<feature type="active site" description="Proton acceptor; specific for L-alanine" evidence="5">
    <location>
        <position position="257"/>
    </location>
</feature>
<dbReference type="PANTHER" id="PTHR30511:SF0">
    <property type="entry name" value="ALANINE RACEMASE, CATABOLIC-RELATED"/>
    <property type="match status" value="1"/>
</dbReference>
<comment type="caution">
    <text evidence="9">The sequence shown here is derived from an EMBL/GenBank/DDBJ whole genome shotgun (WGS) entry which is preliminary data.</text>
</comment>
<reference evidence="9" key="1">
    <citation type="journal article" date="2014" name="Int. J. Syst. Evol. Microbiol.">
        <title>Complete genome sequence of Corynebacterium casei LMG S-19264T (=DSM 44701T), isolated from a smear-ripened cheese.</title>
        <authorList>
            <consortium name="US DOE Joint Genome Institute (JGI-PGF)"/>
            <person name="Walter F."/>
            <person name="Albersmeier A."/>
            <person name="Kalinowski J."/>
            <person name="Ruckert C."/>
        </authorList>
    </citation>
    <scope>NUCLEOTIDE SEQUENCE</scope>
    <source>
        <strain evidence="9">JCM 13919</strain>
    </source>
</reference>
<dbReference type="SMART" id="SM01005">
    <property type="entry name" value="Ala_racemase_C"/>
    <property type="match status" value="1"/>
</dbReference>
<evidence type="ECO:0000313" key="10">
    <source>
        <dbReference type="Proteomes" id="UP000630149"/>
    </source>
</evidence>
<dbReference type="PRINTS" id="PR00992">
    <property type="entry name" value="ALARACEMASE"/>
</dbReference>
<evidence type="ECO:0000256" key="7">
    <source>
        <dbReference type="PIRSR" id="PIRSR600821-52"/>
    </source>
</evidence>
<comment type="pathway">
    <text evidence="5">Amino-acid biosynthesis; D-alanine biosynthesis; D-alanine from L-alanine: step 1/1.</text>
</comment>
<dbReference type="GO" id="GO:0008784">
    <property type="term" value="F:alanine racemase activity"/>
    <property type="evidence" value="ECO:0007669"/>
    <property type="project" value="UniProtKB-UniRule"/>
</dbReference>
<dbReference type="InterPro" id="IPR009006">
    <property type="entry name" value="Ala_racemase/Decarboxylase_C"/>
</dbReference>
<dbReference type="InterPro" id="IPR001608">
    <property type="entry name" value="Ala_racemase_N"/>
</dbReference>
<comment type="function">
    <text evidence="5">Catalyzes the interconversion of L-alanine and D-alanine. May also act on other amino acids.</text>
</comment>
<feature type="modified residue" description="N6-(pyridoxal phosphate)lysine" evidence="5 6">
    <location>
        <position position="35"/>
    </location>
</feature>
<dbReference type="Proteomes" id="UP000630149">
    <property type="component" value="Unassembled WGS sequence"/>
</dbReference>
<evidence type="ECO:0000256" key="1">
    <source>
        <dbReference type="ARBA" id="ARBA00000316"/>
    </source>
</evidence>
<keyword evidence="4 5" id="KW-0413">Isomerase</keyword>
<accession>A0A917JQB0</accession>
<gene>
    <name evidence="9" type="primary">alr</name>
    <name evidence="9" type="ORF">GCM10007966_06790</name>
</gene>
<evidence type="ECO:0000259" key="8">
    <source>
        <dbReference type="SMART" id="SM01005"/>
    </source>
</evidence>
<dbReference type="HAMAP" id="MF_01201">
    <property type="entry name" value="Ala_racemase"/>
    <property type="match status" value="1"/>
</dbReference>
<dbReference type="SUPFAM" id="SSF50621">
    <property type="entry name" value="Alanine racemase C-terminal domain-like"/>
    <property type="match status" value="1"/>
</dbReference>
<dbReference type="GO" id="GO:0030632">
    <property type="term" value="P:D-alanine biosynthetic process"/>
    <property type="evidence" value="ECO:0007669"/>
    <property type="project" value="UniProtKB-UniRule"/>
</dbReference>
<dbReference type="GO" id="GO:0005829">
    <property type="term" value="C:cytosol"/>
    <property type="evidence" value="ECO:0007669"/>
    <property type="project" value="TreeGrafter"/>
</dbReference>
<dbReference type="AlphaFoldDB" id="A0A917JQB0"/>